<dbReference type="NCBIfam" id="TIGR00229">
    <property type="entry name" value="sensory_box"/>
    <property type="match status" value="1"/>
</dbReference>
<dbReference type="GO" id="GO:0000156">
    <property type="term" value="F:phosphorelay response regulator activity"/>
    <property type="evidence" value="ECO:0007669"/>
    <property type="project" value="TreeGrafter"/>
</dbReference>
<dbReference type="EC" id="2.7.13.3" evidence="3"/>
<keyword evidence="11" id="KW-0902">Two-component regulatory system</keyword>
<keyword evidence="9" id="KW-0067">ATP-binding</keyword>
<dbReference type="InterPro" id="IPR000014">
    <property type="entry name" value="PAS"/>
</dbReference>
<dbReference type="Gene3D" id="1.10.287.130">
    <property type="match status" value="1"/>
</dbReference>
<dbReference type="GO" id="GO:0030295">
    <property type="term" value="F:protein kinase activator activity"/>
    <property type="evidence" value="ECO:0007669"/>
    <property type="project" value="TreeGrafter"/>
</dbReference>
<dbReference type="InterPro" id="IPR005467">
    <property type="entry name" value="His_kinase_dom"/>
</dbReference>
<dbReference type="PROSITE" id="PS50112">
    <property type="entry name" value="PAS"/>
    <property type="match status" value="1"/>
</dbReference>
<dbReference type="InterPro" id="IPR004358">
    <property type="entry name" value="Sig_transdc_His_kin-like_C"/>
</dbReference>
<evidence type="ECO:0000256" key="10">
    <source>
        <dbReference type="ARBA" id="ARBA00022989"/>
    </source>
</evidence>
<dbReference type="InterPro" id="IPR036097">
    <property type="entry name" value="HisK_dim/P_sf"/>
</dbReference>
<gene>
    <name evidence="15" type="ORF">DPQ33_03185</name>
</gene>
<dbReference type="SMART" id="SM00091">
    <property type="entry name" value="PAS"/>
    <property type="match status" value="1"/>
</dbReference>
<dbReference type="GO" id="GO:0016020">
    <property type="term" value="C:membrane"/>
    <property type="evidence" value="ECO:0007669"/>
    <property type="project" value="UniProtKB-SubCell"/>
</dbReference>
<evidence type="ECO:0000256" key="5">
    <source>
        <dbReference type="ARBA" id="ARBA00022679"/>
    </source>
</evidence>
<dbReference type="InterPro" id="IPR003594">
    <property type="entry name" value="HATPase_dom"/>
</dbReference>
<dbReference type="Proteomes" id="UP000448292">
    <property type="component" value="Unassembled WGS sequence"/>
</dbReference>
<dbReference type="GO" id="GO:0000155">
    <property type="term" value="F:phosphorelay sensor kinase activity"/>
    <property type="evidence" value="ECO:0007669"/>
    <property type="project" value="InterPro"/>
</dbReference>
<name>A0A7M3MI58_9BACT</name>
<dbReference type="SUPFAM" id="SSF55874">
    <property type="entry name" value="ATPase domain of HSP90 chaperone/DNA topoisomerase II/histidine kinase"/>
    <property type="match status" value="1"/>
</dbReference>
<dbReference type="SMART" id="SM00388">
    <property type="entry name" value="HisKA"/>
    <property type="match status" value="1"/>
</dbReference>
<dbReference type="AlphaFoldDB" id="A0A7M3MI58"/>
<keyword evidence="16" id="KW-1185">Reference proteome</keyword>
<dbReference type="Pfam" id="PF13426">
    <property type="entry name" value="PAS_9"/>
    <property type="match status" value="1"/>
</dbReference>
<organism evidence="15 16">
    <name type="scientific">Oceanidesulfovibrio indonesiensis</name>
    <dbReference type="NCBI Taxonomy" id="54767"/>
    <lineage>
        <taxon>Bacteria</taxon>
        <taxon>Pseudomonadati</taxon>
        <taxon>Thermodesulfobacteriota</taxon>
        <taxon>Desulfovibrionia</taxon>
        <taxon>Desulfovibrionales</taxon>
        <taxon>Desulfovibrionaceae</taxon>
        <taxon>Oceanidesulfovibrio</taxon>
    </lineage>
</organism>
<dbReference type="PRINTS" id="PR00344">
    <property type="entry name" value="BCTRLSENSOR"/>
</dbReference>
<dbReference type="PROSITE" id="PS50109">
    <property type="entry name" value="HIS_KIN"/>
    <property type="match status" value="1"/>
</dbReference>
<dbReference type="Pfam" id="PF00512">
    <property type="entry name" value="HisKA"/>
    <property type="match status" value="1"/>
</dbReference>
<feature type="domain" description="PAS" evidence="14">
    <location>
        <begin position="10"/>
        <end position="81"/>
    </location>
</feature>
<dbReference type="SUPFAM" id="SSF47384">
    <property type="entry name" value="Homodimeric domain of signal transducing histidine kinase"/>
    <property type="match status" value="1"/>
</dbReference>
<dbReference type="SUPFAM" id="SSF55785">
    <property type="entry name" value="PYP-like sensor domain (PAS domain)"/>
    <property type="match status" value="1"/>
</dbReference>
<dbReference type="Pfam" id="PF02518">
    <property type="entry name" value="HATPase_c"/>
    <property type="match status" value="1"/>
</dbReference>
<evidence type="ECO:0000256" key="3">
    <source>
        <dbReference type="ARBA" id="ARBA00012438"/>
    </source>
</evidence>
<evidence type="ECO:0000256" key="11">
    <source>
        <dbReference type="ARBA" id="ARBA00023012"/>
    </source>
</evidence>
<keyword evidence="4" id="KW-0597">Phosphoprotein</keyword>
<keyword evidence="8" id="KW-0418">Kinase</keyword>
<evidence type="ECO:0000256" key="1">
    <source>
        <dbReference type="ARBA" id="ARBA00000085"/>
    </source>
</evidence>
<dbReference type="Gene3D" id="3.30.565.10">
    <property type="entry name" value="Histidine kinase-like ATPase, C-terminal domain"/>
    <property type="match status" value="1"/>
</dbReference>
<dbReference type="InterPro" id="IPR003661">
    <property type="entry name" value="HisK_dim/P_dom"/>
</dbReference>
<accession>A0A7M3MI58</accession>
<dbReference type="InterPro" id="IPR036890">
    <property type="entry name" value="HATPase_C_sf"/>
</dbReference>
<dbReference type="GO" id="GO:0007234">
    <property type="term" value="P:osmosensory signaling via phosphorelay pathway"/>
    <property type="evidence" value="ECO:0007669"/>
    <property type="project" value="TreeGrafter"/>
</dbReference>
<dbReference type="CDD" id="cd00082">
    <property type="entry name" value="HisKA"/>
    <property type="match status" value="1"/>
</dbReference>
<dbReference type="Gene3D" id="3.30.450.20">
    <property type="entry name" value="PAS domain"/>
    <property type="match status" value="1"/>
</dbReference>
<evidence type="ECO:0000256" key="9">
    <source>
        <dbReference type="ARBA" id="ARBA00022840"/>
    </source>
</evidence>
<dbReference type="OrthoDB" id="5448087at2"/>
<dbReference type="SMART" id="SM00387">
    <property type="entry name" value="HATPase_c"/>
    <property type="match status" value="1"/>
</dbReference>
<protein>
    <recommendedName>
        <fullName evidence="3">histidine kinase</fullName>
        <ecNumber evidence="3">2.7.13.3</ecNumber>
    </recommendedName>
</protein>
<dbReference type="PANTHER" id="PTHR42878:SF7">
    <property type="entry name" value="SENSOR HISTIDINE KINASE GLRK"/>
    <property type="match status" value="1"/>
</dbReference>
<keyword evidence="10" id="KW-1133">Transmembrane helix</keyword>
<dbReference type="CDD" id="cd00075">
    <property type="entry name" value="HATPase"/>
    <property type="match status" value="1"/>
</dbReference>
<proteinExistence type="predicted"/>
<evidence type="ECO:0000259" key="14">
    <source>
        <dbReference type="PROSITE" id="PS50112"/>
    </source>
</evidence>
<keyword evidence="5" id="KW-0808">Transferase</keyword>
<evidence type="ECO:0000256" key="2">
    <source>
        <dbReference type="ARBA" id="ARBA00004141"/>
    </source>
</evidence>
<dbReference type="EMBL" id="QMIE01000002">
    <property type="protein sequence ID" value="TVM19378.1"/>
    <property type="molecule type" value="Genomic_DNA"/>
</dbReference>
<evidence type="ECO:0000313" key="16">
    <source>
        <dbReference type="Proteomes" id="UP000448292"/>
    </source>
</evidence>
<comment type="subcellular location">
    <subcellularLocation>
        <location evidence="2">Membrane</location>
        <topology evidence="2">Multi-pass membrane protein</topology>
    </subcellularLocation>
</comment>
<evidence type="ECO:0000256" key="7">
    <source>
        <dbReference type="ARBA" id="ARBA00022741"/>
    </source>
</evidence>
<evidence type="ECO:0000259" key="13">
    <source>
        <dbReference type="PROSITE" id="PS50109"/>
    </source>
</evidence>
<dbReference type="PANTHER" id="PTHR42878">
    <property type="entry name" value="TWO-COMPONENT HISTIDINE KINASE"/>
    <property type="match status" value="1"/>
</dbReference>
<comment type="catalytic activity">
    <reaction evidence="1">
        <text>ATP + protein L-histidine = ADP + protein N-phospho-L-histidine.</text>
        <dbReference type="EC" id="2.7.13.3"/>
    </reaction>
</comment>
<evidence type="ECO:0000256" key="8">
    <source>
        <dbReference type="ARBA" id="ARBA00022777"/>
    </source>
</evidence>
<dbReference type="InterPro" id="IPR035965">
    <property type="entry name" value="PAS-like_dom_sf"/>
</dbReference>
<sequence length="368" mass="41513">MRRIMDESFKQIATQNIVEAMALGLMVVDHDGEVVLVNPALTTMLGFTEEELRNSSWGELFFSLEENYEFNDVLMEVIRFELVNFRRQVPYTNPRTNRQLMLSLVSSFLRQGKELTGVVLLVEDITEAHQRQQRERRLLWERNLLQRERADGLKNLALSVAHQVRNPIMTIAGFTQRLLKAETLNDNMRSKLEIIIEESNKLEKTVKTVADYASLERPQLDQLEVGVLINEIRSATRQKYGLEMNPENDNSIRDVCIAGDKGQLVRAVMHIVDNAMEFGCNEMSIKATANPDNGGVTISISDDGPGIAPDNLPYIFDPFYTTKPQAVGMGLTEARHIILDNQGDVSVESNPGQGATFHLHFPLALDSV</sequence>
<evidence type="ECO:0000256" key="12">
    <source>
        <dbReference type="ARBA" id="ARBA00023136"/>
    </source>
</evidence>
<evidence type="ECO:0000256" key="6">
    <source>
        <dbReference type="ARBA" id="ARBA00022692"/>
    </source>
</evidence>
<keyword evidence="6" id="KW-0812">Transmembrane</keyword>
<dbReference type="CDD" id="cd00130">
    <property type="entry name" value="PAS"/>
    <property type="match status" value="1"/>
</dbReference>
<dbReference type="InterPro" id="IPR050351">
    <property type="entry name" value="BphY/WalK/GraS-like"/>
</dbReference>
<comment type="caution">
    <text evidence="15">The sequence shown here is derived from an EMBL/GenBank/DDBJ whole genome shotgun (WGS) entry which is preliminary data.</text>
</comment>
<reference evidence="15 16" key="1">
    <citation type="submission" date="2018-06" db="EMBL/GenBank/DDBJ databases">
        <title>Complete genome of Desulfovibrio indonesiensis P37SLT.</title>
        <authorList>
            <person name="Crispim J.S."/>
            <person name="Vidigal P.M.P."/>
            <person name="Silva L.C.F."/>
            <person name="Laguardia C.N."/>
            <person name="Araujo L.C."/>
            <person name="Dias R.S."/>
            <person name="Sousa M.P."/>
            <person name="Paula S.O."/>
            <person name="Silva C."/>
        </authorList>
    </citation>
    <scope>NUCLEOTIDE SEQUENCE [LARGE SCALE GENOMIC DNA]</scope>
    <source>
        <strain evidence="15 16">P37SLT</strain>
    </source>
</reference>
<evidence type="ECO:0000313" key="15">
    <source>
        <dbReference type="EMBL" id="TVM19378.1"/>
    </source>
</evidence>
<keyword evidence="12" id="KW-0472">Membrane</keyword>
<keyword evidence="7" id="KW-0547">Nucleotide-binding</keyword>
<feature type="domain" description="Histidine kinase" evidence="13">
    <location>
        <begin position="159"/>
        <end position="365"/>
    </location>
</feature>
<dbReference type="GO" id="GO:0005524">
    <property type="term" value="F:ATP binding"/>
    <property type="evidence" value="ECO:0007669"/>
    <property type="project" value="UniProtKB-KW"/>
</dbReference>
<evidence type="ECO:0000256" key="4">
    <source>
        <dbReference type="ARBA" id="ARBA00022553"/>
    </source>
</evidence>